<dbReference type="GO" id="GO:0016616">
    <property type="term" value="F:oxidoreductase activity, acting on the CH-OH group of donors, NAD or NADP as acceptor"/>
    <property type="evidence" value="ECO:0007669"/>
    <property type="project" value="InterPro"/>
</dbReference>
<evidence type="ECO:0000259" key="5">
    <source>
        <dbReference type="Pfam" id="PF00725"/>
    </source>
</evidence>
<keyword evidence="8" id="KW-1185">Reference proteome</keyword>
<evidence type="ECO:0000256" key="4">
    <source>
        <dbReference type="PIRSR" id="PIRSR000105-2"/>
    </source>
</evidence>
<dbReference type="GO" id="GO:0006631">
    <property type="term" value="P:fatty acid metabolic process"/>
    <property type="evidence" value="ECO:0007669"/>
    <property type="project" value="InterPro"/>
</dbReference>
<dbReference type="PANTHER" id="PTHR48075">
    <property type="entry name" value="3-HYDROXYACYL-COA DEHYDROGENASE FAMILY PROTEIN"/>
    <property type="match status" value="1"/>
</dbReference>
<dbReference type="InterPro" id="IPR022694">
    <property type="entry name" value="3-OHacyl-CoA_DH"/>
</dbReference>
<dbReference type="STRING" id="1007099.SAMN05216287_2133"/>
<dbReference type="EMBL" id="FNNU01000003">
    <property type="protein sequence ID" value="SDX11199.1"/>
    <property type="molecule type" value="Genomic_DNA"/>
</dbReference>
<evidence type="ECO:0000256" key="3">
    <source>
        <dbReference type="PIRSR" id="PIRSR000105-1"/>
    </source>
</evidence>
<feature type="binding site" evidence="4">
    <location>
        <position position="33"/>
    </location>
    <ligand>
        <name>NAD(+)</name>
        <dbReference type="ChEBI" id="CHEBI:57540"/>
    </ligand>
</feature>
<dbReference type="InterPro" id="IPR008927">
    <property type="entry name" value="6-PGluconate_DH-like_C_sf"/>
</dbReference>
<accession>A0A1H2Z345</accession>
<dbReference type="Proteomes" id="UP000243778">
    <property type="component" value="Unassembled WGS sequence"/>
</dbReference>
<feature type="binding site" evidence="4">
    <location>
        <position position="93"/>
    </location>
    <ligand>
        <name>NAD(+)</name>
        <dbReference type="ChEBI" id="CHEBI:57540"/>
    </ligand>
</feature>
<name>A0A1H2Z345_9PSED</name>
<protein>
    <submittedName>
        <fullName evidence="7">3-hydroxyacyl-CoA dehydrogenase</fullName>
    </submittedName>
</protein>
<dbReference type="OrthoDB" id="5389341at2"/>
<feature type="binding site" evidence="4">
    <location>
        <position position="120"/>
    </location>
    <ligand>
        <name>NAD(+)</name>
        <dbReference type="ChEBI" id="CHEBI:57540"/>
    </ligand>
</feature>
<feature type="domain" description="3-hydroxyacyl-CoA dehydrogenase C-terminal" evidence="5">
    <location>
        <begin position="187"/>
        <end position="284"/>
    </location>
</feature>
<dbReference type="SUPFAM" id="SSF48179">
    <property type="entry name" value="6-phosphogluconate dehydrogenase C-terminal domain-like"/>
    <property type="match status" value="1"/>
</dbReference>
<feature type="domain" description="3-hydroxyacyl-CoA dehydrogenase NAD binding" evidence="6">
    <location>
        <begin position="5"/>
        <end position="184"/>
    </location>
</feature>
<evidence type="ECO:0000313" key="7">
    <source>
        <dbReference type="EMBL" id="SDX11199.1"/>
    </source>
</evidence>
<feature type="binding site" evidence="4">
    <location>
        <begin position="10"/>
        <end position="15"/>
    </location>
    <ligand>
        <name>NAD(+)</name>
        <dbReference type="ChEBI" id="CHEBI:57540"/>
    </ligand>
</feature>
<dbReference type="InterPro" id="IPR013328">
    <property type="entry name" value="6PGD_dom2"/>
</dbReference>
<proteinExistence type="inferred from homology"/>
<dbReference type="InterPro" id="IPR006180">
    <property type="entry name" value="3-OHacyl-CoA_DH_CS"/>
</dbReference>
<feature type="site" description="Important for catalytic activity" evidence="3">
    <location>
        <position position="141"/>
    </location>
</feature>
<feature type="binding site" evidence="4">
    <location>
        <position position="144"/>
    </location>
    <ligand>
        <name>NAD(+)</name>
        <dbReference type="ChEBI" id="CHEBI:57540"/>
    </ligand>
</feature>
<feature type="binding site" evidence="4">
    <location>
        <position position="98"/>
    </location>
    <ligand>
        <name>NAD(+)</name>
        <dbReference type="ChEBI" id="CHEBI:57540"/>
    </ligand>
</feature>
<evidence type="ECO:0000256" key="1">
    <source>
        <dbReference type="ARBA" id="ARBA00009463"/>
    </source>
</evidence>
<dbReference type="PANTHER" id="PTHR48075:SF5">
    <property type="entry name" value="3-HYDROXYBUTYRYL-COA DEHYDROGENASE"/>
    <property type="match status" value="1"/>
</dbReference>
<dbReference type="InterPro" id="IPR036291">
    <property type="entry name" value="NAD(P)-bd_dom_sf"/>
</dbReference>
<feature type="binding site" evidence="4">
    <location>
        <position position="277"/>
    </location>
    <ligand>
        <name>NAD(+)</name>
        <dbReference type="ChEBI" id="CHEBI:57540"/>
    </ligand>
</feature>
<organism evidence="7 8">
    <name type="scientific">Pseudomonas kuykendallii</name>
    <dbReference type="NCBI Taxonomy" id="1007099"/>
    <lineage>
        <taxon>Bacteria</taxon>
        <taxon>Pseudomonadati</taxon>
        <taxon>Pseudomonadota</taxon>
        <taxon>Gammaproteobacteria</taxon>
        <taxon>Pseudomonadales</taxon>
        <taxon>Pseudomonadaceae</taxon>
        <taxon>Pseudomonas</taxon>
    </lineage>
</organism>
<dbReference type="InterPro" id="IPR006108">
    <property type="entry name" value="3HC_DH_C"/>
</dbReference>
<evidence type="ECO:0000256" key="2">
    <source>
        <dbReference type="ARBA" id="ARBA00023002"/>
    </source>
</evidence>
<reference evidence="8" key="1">
    <citation type="submission" date="2016-10" db="EMBL/GenBank/DDBJ databases">
        <authorList>
            <person name="Varghese N."/>
            <person name="Submissions S."/>
        </authorList>
    </citation>
    <scope>NUCLEOTIDE SEQUENCE [LARGE SCALE GENOMIC DNA]</scope>
    <source>
        <strain evidence="8">NRRL B-59562</strain>
    </source>
</reference>
<dbReference type="PIRSF" id="PIRSF000105">
    <property type="entry name" value="HCDH"/>
    <property type="match status" value="1"/>
</dbReference>
<dbReference type="InterPro" id="IPR006176">
    <property type="entry name" value="3-OHacyl-CoA_DH_NAD-bd"/>
</dbReference>
<keyword evidence="4" id="KW-0520">NAD</keyword>
<dbReference type="AlphaFoldDB" id="A0A1H2Z345"/>
<dbReference type="Pfam" id="PF00725">
    <property type="entry name" value="3HCDH"/>
    <property type="match status" value="1"/>
</dbReference>
<dbReference type="Gene3D" id="1.10.1040.10">
    <property type="entry name" value="N-(1-d-carboxylethyl)-l-norvaline Dehydrogenase, domain 2"/>
    <property type="match status" value="1"/>
</dbReference>
<dbReference type="SUPFAM" id="SSF51735">
    <property type="entry name" value="NAD(P)-binding Rossmann-fold domains"/>
    <property type="match status" value="1"/>
</dbReference>
<comment type="similarity">
    <text evidence="1">Belongs to the 3-hydroxyacyl-CoA dehydrogenase family.</text>
</comment>
<gene>
    <name evidence="7" type="ORF">SAMN05216287_2133</name>
</gene>
<dbReference type="RefSeq" id="WP_090227678.1">
    <property type="nucleotide sequence ID" value="NZ_FNNU01000003.1"/>
</dbReference>
<dbReference type="Gene3D" id="3.40.50.720">
    <property type="entry name" value="NAD(P)-binding Rossmann-like Domain"/>
    <property type="match status" value="1"/>
</dbReference>
<sequence length="319" mass="33223">MTLKKIAVVGSGYMGGGIAQVLALGGADVVLGDVDGSVASQSRERLLKQAQAFAEAGLFPADAPALLEARLSAAASIEAAVEGVDYVTEAVPESMEIKRDVLGRVSAACAKDTIIGTNTSAMPIGELAKFVTHPERFLGVHWMNPAPFIPGVELIASEHTLAEHVDTLEALIRSVGKVPARVADTPGFVANRLQFALYKEAVKVVEEGLATPEQVDLVVSNAFGFRLALFGPFAIGDMAGLDVYASSYKTLAGTYGERFAAPDGLTQLVDGGNLGLKSGHGFLDIDPAKSAELLAYRDRAYAALSKLRADLGPAPGLAS</sequence>
<evidence type="ECO:0000259" key="6">
    <source>
        <dbReference type="Pfam" id="PF02737"/>
    </source>
</evidence>
<evidence type="ECO:0000313" key="8">
    <source>
        <dbReference type="Proteomes" id="UP000243778"/>
    </source>
</evidence>
<keyword evidence="2" id="KW-0560">Oxidoreductase</keyword>
<dbReference type="PROSITE" id="PS00067">
    <property type="entry name" value="3HCDH"/>
    <property type="match status" value="1"/>
</dbReference>
<dbReference type="Pfam" id="PF02737">
    <property type="entry name" value="3HCDH_N"/>
    <property type="match status" value="1"/>
</dbReference>
<dbReference type="GO" id="GO:0070403">
    <property type="term" value="F:NAD+ binding"/>
    <property type="evidence" value="ECO:0007669"/>
    <property type="project" value="InterPro"/>
</dbReference>